<dbReference type="Pfam" id="PF13095">
    <property type="entry name" value="FTA2"/>
    <property type="match status" value="1"/>
</dbReference>
<sequence length="265" mass="30138">MNKHAATMVRNAELMGDDIVGIFLSEEVLGSSSKTKPMGDKLRRFIHHQESIQCLRPLGSGIHGAVLLATIKNVKYALKVFKYWKQPGPVFDSYEKAIYTSPLANESRAFARLHAARKDGTWAVRCHGWMKLSDAQFRDIGDVFDGEGLSRWVIVKDYLPMLTDASHTNQILKNFAIPKELRLLPHDVLPQNYRGSQIVDLSCTLTSPCPEWSEFEFNLFYSETVYGVLDWFEDPPKRSFLTSETFLSRTLAFLLRPFCALGRSN</sequence>
<evidence type="ECO:0000313" key="2">
    <source>
        <dbReference type="Proteomes" id="UP000054302"/>
    </source>
</evidence>
<dbReference type="OrthoDB" id="3432781at2759"/>
<dbReference type="AlphaFoldDB" id="A0A0D1XWK4"/>
<evidence type="ECO:0008006" key="3">
    <source>
        <dbReference type="Google" id="ProtNLM"/>
    </source>
</evidence>
<dbReference type="InterPro" id="IPR025213">
    <property type="entry name" value="Sim4_Fta2"/>
</dbReference>
<dbReference type="STRING" id="212818.A0A0D1XWK4"/>
<dbReference type="GeneID" id="27321700"/>
<organism evidence="1 2">
    <name type="scientific">Exophiala mesophila</name>
    <name type="common">Black yeast-like fungus</name>
    <dbReference type="NCBI Taxonomy" id="212818"/>
    <lineage>
        <taxon>Eukaryota</taxon>
        <taxon>Fungi</taxon>
        <taxon>Dikarya</taxon>
        <taxon>Ascomycota</taxon>
        <taxon>Pezizomycotina</taxon>
        <taxon>Eurotiomycetes</taxon>
        <taxon>Chaetothyriomycetidae</taxon>
        <taxon>Chaetothyriales</taxon>
        <taxon>Herpotrichiellaceae</taxon>
        <taxon>Exophiala</taxon>
    </lineage>
</organism>
<dbReference type="RefSeq" id="XP_016224145.1">
    <property type="nucleotide sequence ID" value="XM_016368357.1"/>
</dbReference>
<accession>A0A0D1XWK4</accession>
<reference evidence="1 2" key="1">
    <citation type="submission" date="2015-01" db="EMBL/GenBank/DDBJ databases">
        <title>The Genome Sequence of Exophiala mesophila CBS40295.</title>
        <authorList>
            <consortium name="The Broad Institute Genomics Platform"/>
            <person name="Cuomo C."/>
            <person name="de Hoog S."/>
            <person name="Gorbushina A."/>
            <person name="Stielow B."/>
            <person name="Teixiera M."/>
            <person name="Abouelleil A."/>
            <person name="Chapman S.B."/>
            <person name="Priest M."/>
            <person name="Young S.K."/>
            <person name="Wortman J."/>
            <person name="Nusbaum C."/>
            <person name="Birren B."/>
        </authorList>
    </citation>
    <scope>NUCLEOTIDE SEQUENCE [LARGE SCALE GENOMIC DNA]</scope>
    <source>
        <strain evidence="1 2">CBS 40295</strain>
    </source>
</reference>
<dbReference type="OMA" id="HEKPIRY"/>
<keyword evidence="2" id="KW-1185">Reference proteome</keyword>
<dbReference type="HOGENOM" id="CLU_088683_0_0_1"/>
<protein>
    <recommendedName>
        <fullName evidence="3">Protein kinase domain-containing protein</fullName>
    </recommendedName>
</protein>
<dbReference type="EMBL" id="KN847522">
    <property type="protein sequence ID" value="KIV92571.1"/>
    <property type="molecule type" value="Genomic_DNA"/>
</dbReference>
<gene>
    <name evidence="1" type="ORF">PV10_03855</name>
</gene>
<evidence type="ECO:0000313" key="1">
    <source>
        <dbReference type="EMBL" id="KIV92571.1"/>
    </source>
</evidence>
<name>A0A0D1XWK4_EXOME</name>
<dbReference type="Proteomes" id="UP000054302">
    <property type="component" value="Unassembled WGS sequence"/>
</dbReference>
<proteinExistence type="predicted"/>
<dbReference type="VEuPathDB" id="FungiDB:PV10_03855"/>